<keyword evidence="3" id="KW-1185">Reference proteome</keyword>
<comment type="caution">
    <text evidence="2">The sequence shown here is derived from an EMBL/GenBank/DDBJ whole genome shotgun (WGS) entry which is preliminary data.</text>
</comment>
<feature type="chain" id="PRO_5045173062" description="Lipoprotein" evidence="1">
    <location>
        <begin position="24"/>
        <end position="95"/>
    </location>
</feature>
<dbReference type="EMBL" id="JAUJYW010000002">
    <property type="protein sequence ID" value="MDN8598896.1"/>
    <property type="molecule type" value="Genomic_DNA"/>
</dbReference>
<evidence type="ECO:0000313" key="2">
    <source>
        <dbReference type="EMBL" id="MDN8598896.1"/>
    </source>
</evidence>
<reference evidence="2 3" key="1">
    <citation type="submission" date="2023-07" db="EMBL/GenBank/DDBJ databases">
        <title>Citrobacter selenititolerans sp. nov., isolated from seleniferous soil.</title>
        <authorList>
            <person name="Zhang S."/>
            <person name="Li K."/>
            <person name="Peng J."/>
            <person name="Wang H."/>
            <person name="Sun J."/>
            <person name="Guo Y."/>
        </authorList>
    </citation>
    <scope>NUCLEOTIDE SEQUENCE [LARGE SCALE GENOMIC DNA]</scope>
    <source>
        <strain evidence="2 3">S2-9</strain>
    </source>
</reference>
<evidence type="ECO:0008006" key="4">
    <source>
        <dbReference type="Google" id="ProtNLM"/>
    </source>
</evidence>
<proteinExistence type="predicted"/>
<feature type="signal peptide" evidence="1">
    <location>
        <begin position="1"/>
        <end position="23"/>
    </location>
</feature>
<name>A0ABT8PT10_9ENTR</name>
<evidence type="ECO:0000313" key="3">
    <source>
        <dbReference type="Proteomes" id="UP001174867"/>
    </source>
</evidence>
<sequence length="95" mass="10247">MNKVSMLLAIGSLSVLLSGCVIAPPQGHDAYAKNLEQQGCTQVEDANGTCGNNPQHHHKHHHQDKNMITRDGITLPACADIPDASQADNGSRCWY</sequence>
<accession>A0ABT8PT10</accession>
<dbReference type="RefSeq" id="WP_301697346.1">
    <property type="nucleotide sequence ID" value="NZ_JAUJYW010000002.1"/>
</dbReference>
<dbReference type="Proteomes" id="UP001174867">
    <property type="component" value="Unassembled WGS sequence"/>
</dbReference>
<organism evidence="2 3">
    <name type="scientific">Citrobacter enshiensis</name>
    <dbReference type="NCBI Taxonomy" id="2971264"/>
    <lineage>
        <taxon>Bacteria</taxon>
        <taxon>Pseudomonadati</taxon>
        <taxon>Pseudomonadota</taxon>
        <taxon>Gammaproteobacteria</taxon>
        <taxon>Enterobacterales</taxon>
        <taxon>Enterobacteriaceae</taxon>
        <taxon>Citrobacter</taxon>
    </lineage>
</organism>
<gene>
    <name evidence="2" type="ORF">Q0A17_05650</name>
</gene>
<evidence type="ECO:0000256" key="1">
    <source>
        <dbReference type="SAM" id="SignalP"/>
    </source>
</evidence>
<keyword evidence="1" id="KW-0732">Signal</keyword>
<dbReference type="PROSITE" id="PS51257">
    <property type="entry name" value="PROKAR_LIPOPROTEIN"/>
    <property type="match status" value="1"/>
</dbReference>
<protein>
    <recommendedName>
        <fullName evidence="4">Lipoprotein</fullName>
    </recommendedName>
</protein>